<reference evidence="1 2" key="1">
    <citation type="journal article" date="2023" name="ACS Omega">
        <title>Identification of the Neoaspergillic Acid Biosynthesis Gene Cluster by Establishing an In Vitro CRISPR-Ribonucleoprotein Genetic System in Aspergillus melleus.</title>
        <authorList>
            <person name="Yuan B."/>
            <person name="Grau M.F."/>
            <person name="Murata R.M."/>
            <person name="Torok T."/>
            <person name="Venkateswaran K."/>
            <person name="Stajich J.E."/>
            <person name="Wang C.C.C."/>
        </authorList>
    </citation>
    <scope>NUCLEOTIDE SEQUENCE [LARGE SCALE GENOMIC DNA]</scope>
    <source>
        <strain evidence="1 2">IMV 1140</strain>
    </source>
</reference>
<comment type="caution">
    <text evidence="1">The sequence shown here is derived from an EMBL/GenBank/DDBJ whole genome shotgun (WGS) entry which is preliminary data.</text>
</comment>
<proteinExistence type="predicted"/>
<keyword evidence="2" id="KW-1185">Reference proteome</keyword>
<sequence length="237" mass="23935">MHFSNLAAFTCLVISASAFDYPEFVPLHRRQDPGTPAYECHANCGGVITSSRSDDFCDSSTFKSQLSECLKCANEFDIWKYYGNSVSKAAESCGLDSTPEEAGDNDKDDGSSTTVGPASTTSAEPSATATGTATKAPTEAATTSAEPEETTTAPGTTAPSSATQTFTTTASAPGSSHPVIPTGSKSTPVSGSGTPTGQGTASTSSSDIPLSNSASSAQGNLWVGVIAGFLIAATMGI</sequence>
<evidence type="ECO:0000313" key="2">
    <source>
        <dbReference type="Proteomes" id="UP001177260"/>
    </source>
</evidence>
<name>A0ACC3B9C2_9EURO</name>
<protein>
    <submittedName>
        <fullName evidence="1">Uncharacterized protein</fullName>
    </submittedName>
</protein>
<dbReference type="EMBL" id="JAOPJF010000013">
    <property type="protein sequence ID" value="KAK1147220.1"/>
    <property type="molecule type" value="Genomic_DNA"/>
</dbReference>
<gene>
    <name evidence="1" type="ORF">N8T08_001959</name>
</gene>
<evidence type="ECO:0000313" key="1">
    <source>
        <dbReference type="EMBL" id="KAK1147220.1"/>
    </source>
</evidence>
<organism evidence="1 2">
    <name type="scientific">Aspergillus melleus</name>
    <dbReference type="NCBI Taxonomy" id="138277"/>
    <lineage>
        <taxon>Eukaryota</taxon>
        <taxon>Fungi</taxon>
        <taxon>Dikarya</taxon>
        <taxon>Ascomycota</taxon>
        <taxon>Pezizomycotina</taxon>
        <taxon>Eurotiomycetes</taxon>
        <taxon>Eurotiomycetidae</taxon>
        <taxon>Eurotiales</taxon>
        <taxon>Aspergillaceae</taxon>
        <taxon>Aspergillus</taxon>
        <taxon>Aspergillus subgen. Circumdati</taxon>
    </lineage>
</organism>
<dbReference type="Proteomes" id="UP001177260">
    <property type="component" value="Unassembled WGS sequence"/>
</dbReference>
<accession>A0ACC3B9C2</accession>